<keyword evidence="3" id="KW-1185">Reference proteome</keyword>
<evidence type="ECO:0000313" key="2">
    <source>
        <dbReference type="EMBL" id="NYT75062.1"/>
    </source>
</evidence>
<reference evidence="2 3" key="1">
    <citation type="submission" date="2020-07" db="EMBL/GenBank/DDBJ databases">
        <title>Halomonas sp. QX-2 draft genome sequence.</title>
        <authorList>
            <person name="Qiu X."/>
        </authorList>
    </citation>
    <scope>NUCLEOTIDE SEQUENCE [LARGE SCALE GENOMIC DNA]</scope>
    <source>
        <strain evidence="2 3">QX-2</strain>
    </source>
</reference>
<dbReference type="AlphaFoldDB" id="A0A7Z0NBB1"/>
<organism evidence="2 3">
    <name type="scientific">Vreelandella sedimenti</name>
    <dbReference type="NCBI Taxonomy" id="2729618"/>
    <lineage>
        <taxon>Bacteria</taxon>
        <taxon>Pseudomonadati</taxon>
        <taxon>Pseudomonadota</taxon>
        <taxon>Gammaproteobacteria</taxon>
        <taxon>Oceanospirillales</taxon>
        <taxon>Halomonadaceae</taxon>
        <taxon>Vreelandella</taxon>
    </lineage>
</organism>
<protein>
    <submittedName>
        <fullName evidence="2">Uncharacterized protein</fullName>
    </submittedName>
</protein>
<gene>
    <name evidence="2" type="ORF">HZU72_22000</name>
</gene>
<name>A0A7Z0NBB1_9GAMM</name>
<comment type="caution">
    <text evidence="2">The sequence shown here is derived from an EMBL/GenBank/DDBJ whole genome shotgun (WGS) entry which is preliminary data.</text>
</comment>
<dbReference type="EMBL" id="JACCGK010000027">
    <property type="protein sequence ID" value="NYT75062.1"/>
    <property type="molecule type" value="Genomic_DNA"/>
</dbReference>
<evidence type="ECO:0000256" key="1">
    <source>
        <dbReference type="SAM" id="Coils"/>
    </source>
</evidence>
<keyword evidence="1" id="KW-0175">Coiled coil</keyword>
<dbReference type="RefSeq" id="WP_180095914.1">
    <property type="nucleotide sequence ID" value="NZ_JACCGK010000027.1"/>
</dbReference>
<sequence>MIKFLPCILLILSFEVYGQQGESLYSQYKEVKDSFFTSEITFRCQSENFKFRSNILSSGELYVKEGLDWVRVDGIETHDGGISFERLMSVSPPDISGFINSFEIQGIDGRNITNTSSLLQPQYSQLTGNMRIEIDFLEERYRYSNTNELQVPIRMNEDYYVHSQRMVGLEPGTWQLGSGTNTWGNDLSYSYEVIRKETELSMLQDDLSRNNFVLQSREDLINNIAKVEEEITSVKNQQKKEQDLIESNEASAYAKLAEYGEMDLYTYIPHGILSRSYNCFTNE</sequence>
<evidence type="ECO:0000313" key="3">
    <source>
        <dbReference type="Proteomes" id="UP000520876"/>
    </source>
</evidence>
<proteinExistence type="predicted"/>
<feature type="coiled-coil region" evidence="1">
    <location>
        <begin position="210"/>
        <end position="244"/>
    </location>
</feature>
<dbReference type="Proteomes" id="UP000520876">
    <property type="component" value="Unassembled WGS sequence"/>
</dbReference>
<accession>A0A7Z0NBB1</accession>